<dbReference type="GO" id="GO:0009055">
    <property type="term" value="F:electron transfer activity"/>
    <property type="evidence" value="ECO:0007669"/>
    <property type="project" value="InterPro"/>
</dbReference>
<organism evidence="7 8">
    <name type="scientific">Saltatorellus ferox</name>
    <dbReference type="NCBI Taxonomy" id="2528018"/>
    <lineage>
        <taxon>Bacteria</taxon>
        <taxon>Pseudomonadati</taxon>
        <taxon>Planctomycetota</taxon>
        <taxon>Planctomycetia</taxon>
        <taxon>Planctomycetia incertae sedis</taxon>
        <taxon>Saltatorellus</taxon>
    </lineage>
</organism>
<dbReference type="InterPro" id="IPR011429">
    <property type="entry name" value="Cyt_c_Planctomycete-type"/>
</dbReference>
<dbReference type="InterPro" id="IPR009056">
    <property type="entry name" value="Cyt_c-like_dom"/>
</dbReference>
<evidence type="ECO:0000256" key="4">
    <source>
        <dbReference type="PROSITE-ProRule" id="PRU00433"/>
    </source>
</evidence>
<dbReference type="SUPFAM" id="SSF50998">
    <property type="entry name" value="Quinoprotein alcohol dehydrogenase-like"/>
    <property type="match status" value="1"/>
</dbReference>
<dbReference type="InterPro" id="IPR036909">
    <property type="entry name" value="Cyt_c-like_dom_sf"/>
</dbReference>
<dbReference type="AlphaFoldDB" id="A0A518F0Y2"/>
<dbReference type="RefSeq" id="WP_145205394.1">
    <property type="nucleotide sequence ID" value="NZ_CP036434.1"/>
</dbReference>
<sequence>MSAPTLLWALWASALPTGPASDKDLADAFATVEARCFECHAGSNVKGGLRLDEMSGWLKSIDRESPVDSELLYRMSLPADDVDAMPPKGDRISEAAITSLQNWIEAGADEQAMQALLSASTARTLQRRGTISSLATRIGAVIERVRPSGGRYEGADAPPLYRVSWSHNPVVPTSEQLERLMELDQQTVEISFAGTGVTDELLAALPKLPALRRAHLERTQLTDAGVAALVARAPGLEYLNVHSTAVSARLAEVVAPLEHLQQLVAFNTSASRGKERSPFASLGQQQPRRILGVDGASRRAVLLRETSLETYELLWERPIETSDFDCRFVQWLGDSPPEGEKPSGLGDGHGRVLIQVGPDQLIEVDTRTQRVVRELAMGDHGGGPKPASAEAAQRLSTGHTVELAPEAELIERSEDGTSVWTFKDLKRFPKGFTAAQVIERTARGQTEAESETETETERQGAVVPAEGRAPVVLDPNYSLEVAYRGDVPLNSIAVGDVDVTTPGDEIVAVDEEGRVLVIRRTASGFVTETIATTGGELVQVAVGNLYGSHPGDEIVAVGMAEGPASESGLGAIRTFYREHSGEWTEIAYLPPTLVETVAVDSRMATRTFLATCSDGRALTGFIDGAGGGKAVFQMRVQSLPMEGRIAATTVSTNGFFVANGDGLGADLAWSGTDLEVRERYATPKSVRRLAFDPCVGLLLADRSGELRLISFPFGSSPKKSGPPLRGAVLVDIDPEAYGAEALHGG</sequence>
<evidence type="ECO:0000256" key="5">
    <source>
        <dbReference type="SAM" id="MobiDB-lite"/>
    </source>
</evidence>
<keyword evidence="1 4" id="KW-0349">Heme</keyword>
<keyword evidence="3 4" id="KW-0408">Iron</keyword>
<accession>A0A518F0Y2</accession>
<evidence type="ECO:0000313" key="8">
    <source>
        <dbReference type="Proteomes" id="UP000320390"/>
    </source>
</evidence>
<dbReference type="Pfam" id="PF07635">
    <property type="entry name" value="PSCyt1"/>
    <property type="match status" value="1"/>
</dbReference>
<gene>
    <name evidence="7" type="ORF">Poly30_55560</name>
</gene>
<dbReference type="EMBL" id="CP036434">
    <property type="protein sequence ID" value="QDV09995.1"/>
    <property type="molecule type" value="Genomic_DNA"/>
</dbReference>
<dbReference type="Gene3D" id="3.80.10.10">
    <property type="entry name" value="Ribonuclease Inhibitor"/>
    <property type="match status" value="1"/>
</dbReference>
<protein>
    <submittedName>
        <fullName evidence="7">Planctomycete cytochrome C</fullName>
    </submittedName>
</protein>
<keyword evidence="8" id="KW-1185">Reference proteome</keyword>
<keyword evidence="2 4" id="KW-0479">Metal-binding</keyword>
<dbReference type="Proteomes" id="UP000320390">
    <property type="component" value="Chromosome"/>
</dbReference>
<evidence type="ECO:0000259" key="6">
    <source>
        <dbReference type="PROSITE" id="PS51007"/>
    </source>
</evidence>
<dbReference type="InterPro" id="IPR011047">
    <property type="entry name" value="Quinoprotein_ADH-like_sf"/>
</dbReference>
<reference evidence="7 8" key="1">
    <citation type="submission" date="2019-02" db="EMBL/GenBank/DDBJ databases">
        <title>Deep-cultivation of Planctomycetes and their phenomic and genomic characterization uncovers novel biology.</title>
        <authorList>
            <person name="Wiegand S."/>
            <person name="Jogler M."/>
            <person name="Boedeker C."/>
            <person name="Pinto D."/>
            <person name="Vollmers J."/>
            <person name="Rivas-Marin E."/>
            <person name="Kohn T."/>
            <person name="Peeters S.H."/>
            <person name="Heuer A."/>
            <person name="Rast P."/>
            <person name="Oberbeckmann S."/>
            <person name="Bunk B."/>
            <person name="Jeske O."/>
            <person name="Meyerdierks A."/>
            <person name="Storesund J.E."/>
            <person name="Kallscheuer N."/>
            <person name="Luecker S."/>
            <person name="Lage O.M."/>
            <person name="Pohl T."/>
            <person name="Merkel B.J."/>
            <person name="Hornburger P."/>
            <person name="Mueller R.-W."/>
            <person name="Bruemmer F."/>
            <person name="Labrenz M."/>
            <person name="Spormann A.M."/>
            <person name="Op den Camp H."/>
            <person name="Overmann J."/>
            <person name="Amann R."/>
            <person name="Jetten M.S.M."/>
            <person name="Mascher T."/>
            <person name="Medema M.H."/>
            <person name="Devos D.P."/>
            <person name="Kaster A.-K."/>
            <person name="Ovreas L."/>
            <person name="Rohde M."/>
            <person name="Galperin M.Y."/>
            <person name="Jogler C."/>
        </authorList>
    </citation>
    <scope>NUCLEOTIDE SEQUENCE [LARGE SCALE GENOMIC DNA]</scope>
    <source>
        <strain evidence="7 8">Poly30</strain>
    </source>
</reference>
<evidence type="ECO:0000256" key="2">
    <source>
        <dbReference type="ARBA" id="ARBA00022723"/>
    </source>
</evidence>
<feature type="region of interest" description="Disordered" evidence="5">
    <location>
        <begin position="441"/>
        <end position="461"/>
    </location>
</feature>
<proteinExistence type="predicted"/>
<feature type="domain" description="Cytochrome c" evidence="6">
    <location>
        <begin position="23"/>
        <end position="108"/>
    </location>
</feature>
<dbReference type="GO" id="GO:0020037">
    <property type="term" value="F:heme binding"/>
    <property type="evidence" value="ECO:0007669"/>
    <property type="project" value="InterPro"/>
</dbReference>
<dbReference type="OrthoDB" id="9809746at2"/>
<evidence type="ECO:0000256" key="3">
    <source>
        <dbReference type="ARBA" id="ARBA00023004"/>
    </source>
</evidence>
<dbReference type="SUPFAM" id="SSF46626">
    <property type="entry name" value="Cytochrome c"/>
    <property type="match status" value="1"/>
</dbReference>
<evidence type="ECO:0000313" key="7">
    <source>
        <dbReference type="EMBL" id="QDV09995.1"/>
    </source>
</evidence>
<evidence type="ECO:0000256" key="1">
    <source>
        <dbReference type="ARBA" id="ARBA00022617"/>
    </source>
</evidence>
<dbReference type="SUPFAM" id="SSF52047">
    <property type="entry name" value="RNI-like"/>
    <property type="match status" value="1"/>
</dbReference>
<dbReference type="InterPro" id="IPR032675">
    <property type="entry name" value="LRR_dom_sf"/>
</dbReference>
<name>A0A518F0Y2_9BACT</name>
<dbReference type="GO" id="GO:0046872">
    <property type="term" value="F:metal ion binding"/>
    <property type="evidence" value="ECO:0007669"/>
    <property type="project" value="UniProtKB-KW"/>
</dbReference>
<dbReference type="PROSITE" id="PS51007">
    <property type="entry name" value="CYTC"/>
    <property type="match status" value="1"/>
</dbReference>